<evidence type="ECO:0000313" key="2">
    <source>
        <dbReference type="EMBL" id="MET3792703.1"/>
    </source>
</evidence>
<comment type="caution">
    <text evidence="2">The sequence shown here is derived from an EMBL/GenBank/DDBJ whole genome shotgun (WGS) entry which is preliminary data.</text>
</comment>
<name>A0ABV2N0X4_9HYPH</name>
<protein>
    <submittedName>
        <fullName evidence="2">Uncharacterized protein</fullName>
    </submittedName>
</protein>
<keyword evidence="3" id="KW-1185">Reference proteome</keyword>
<dbReference type="Proteomes" id="UP001549076">
    <property type="component" value="Unassembled WGS sequence"/>
</dbReference>
<accession>A0ABV2N0X4</accession>
<sequence length="48" mass="5402">MIIYMLAAAMTIAMLIATAFGLHQEAERSRAPRRTGGFPLRSRNPYHL</sequence>
<dbReference type="RefSeq" id="WP_354195945.1">
    <property type="nucleotide sequence ID" value="NZ_JBEPML010000009.1"/>
</dbReference>
<gene>
    <name evidence="2" type="ORF">ABID37_002921</name>
</gene>
<evidence type="ECO:0000256" key="1">
    <source>
        <dbReference type="SAM" id="MobiDB-lite"/>
    </source>
</evidence>
<evidence type="ECO:0000313" key="3">
    <source>
        <dbReference type="Proteomes" id="UP001549076"/>
    </source>
</evidence>
<feature type="region of interest" description="Disordered" evidence="1">
    <location>
        <begin position="26"/>
        <end position="48"/>
    </location>
</feature>
<reference evidence="2 3" key="1">
    <citation type="submission" date="2024-06" db="EMBL/GenBank/DDBJ databases">
        <title>Genomic Encyclopedia of Type Strains, Phase IV (KMG-IV): sequencing the most valuable type-strain genomes for metagenomic binning, comparative biology and taxonomic classification.</title>
        <authorList>
            <person name="Goeker M."/>
        </authorList>
    </citation>
    <scope>NUCLEOTIDE SEQUENCE [LARGE SCALE GENOMIC DNA]</scope>
    <source>
        <strain evidence="2 3">DSM 27865</strain>
    </source>
</reference>
<proteinExistence type="predicted"/>
<dbReference type="EMBL" id="JBEPML010000009">
    <property type="protein sequence ID" value="MET3792703.1"/>
    <property type="molecule type" value="Genomic_DNA"/>
</dbReference>
<organism evidence="2 3">
    <name type="scientific">Aquamicrobium terrae</name>
    <dbReference type="NCBI Taxonomy" id="1324945"/>
    <lineage>
        <taxon>Bacteria</taxon>
        <taxon>Pseudomonadati</taxon>
        <taxon>Pseudomonadota</taxon>
        <taxon>Alphaproteobacteria</taxon>
        <taxon>Hyphomicrobiales</taxon>
        <taxon>Phyllobacteriaceae</taxon>
        <taxon>Aquamicrobium</taxon>
    </lineage>
</organism>